<dbReference type="CDD" id="cd00158">
    <property type="entry name" value="RHOD"/>
    <property type="match status" value="1"/>
</dbReference>
<dbReference type="PANTHER" id="PTHR43031">
    <property type="entry name" value="FAD-DEPENDENT OXIDOREDUCTASE"/>
    <property type="match status" value="1"/>
</dbReference>
<dbReference type="InterPro" id="IPR036873">
    <property type="entry name" value="Rhodanese-like_dom_sf"/>
</dbReference>
<evidence type="ECO:0000256" key="1">
    <source>
        <dbReference type="SAM" id="MobiDB-lite"/>
    </source>
</evidence>
<reference evidence="3" key="1">
    <citation type="journal article" date="2014" name="Int. J. Syst. Evol. Microbiol.">
        <title>Complete genome sequence of Corynebacterium casei LMG S-19264T (=DSM 44701T), isolated from a smear-ripened cheese.</title>
        <authorList>
            <consortium name="US DOE Joint Genome Institute (JGI-PGF)"/>
            <person name="Walter F."/>
            <person name="Albersmeier A."/>
            <person name="Kalinowski J."/>
            <person name="Ruckert C."/>
        </authorList>
    </citation>
    <scope>NUCLEOTIDE SEQUENCE</scope>
    <source>
        <strain evidence="3">CCM 7217</strain>
    </source>
</reference>
<reference evidence="3" key="2">
    <citation type="submission" date="2020-09" db="EMBL/GenBank/DDBJ databases">
        <authorList>
            <person name="Sun Q."/>
            <person name="Sedlacek I."/>
        </authorList>
    </citation>
    <scope>NUCLEOTIDE SEQUENCE</scope>
    <source>
        <strain evidence="3">CCM 7217</strain>
    </source>
</reference>
<organism evidence="3 4">
    <name type="scientific">Haloferax sulfurifontis</name>
    <dbReference type="NCBI Taxonomy" id="255616"/>
    <lineage>
        <taxon>Archaea</taxon>
        <taxon>Methanobacteriati</taxon>
        <taxon>Methanobacteriota</taxon>
        <taxon>Stenosarchaea group</taxon>
        <taxon>Halobacteria</taxon>
        <taxon>Halobacteriales</taxon>
        <taxon>Haloferacaceae</taxon>
        <taxon>Haloferax</taxon>
    </lineage>
</organism>
<evidence type="ECO:0000313" key="4">
    <source>
        <dbReference type="Proteomes" id="UP000646833"/>
    </source>
</evidence>
<dbReference type="Gene3D" id="3.40.250.10">
    <property type="entry name" value="Rhodanese-like domain"/>
    <property type="match status" value="1"/>
</dbReference>
<accession>A0A830DVV2</accession>
<feature type="domain" description="Rhodanese" evidence="2">
    <location>
        <begin position="26"/>
        <end position="114"/>
    </location>
</feature>
<name>A0A830DVV2_9EURY</name>
<comment type="caution">
    <text evidence="3">The sequence shown here is derived from an EMBL/GenBank/DDBJ whole genome shotgun (WGS) entry which is preliminary data.</text>
</comment>
<dbReference type="SMART" id="SM00450">
    <property type="entry name" value="RHOD"/>
    <property type="match status" value="1"/>
</dbReference>
<dbReference type="EMBL" id="BMCI01000002">
    <property type="protein sequence ID" value="GGC54427.1"/>
    <property type="molecule type" value="Genomic_DNA"/>
</dbReference>
<dbReference type="InterPro" id="IPR001763">
    <property type="entry name" value="Rhodanese-like_dom"/>
</dbReference>
<dbReference type="SUPFAM" id="SSF52821">
    <property type="entry name" value="Rhodanese/Cell cycle control phosphatase"/>
    <property type="match status" value="1"/>
</dbReference>
<sequence length="127" mass="13417">MTLRPLTSGMVAETTPDELREKLADDDDDLAVVDIRDPSSYASGHIPDSENLPAATLGPEVFDREWPAEVVVSCYVGKSSKQVASVLDSNVDADVSSLRGGFDAWDGAVEDGSESEGEADLGPTSPF</sequence>
<proteinExistence type="predicted"/>
<evidence type="ECO:0000259" key="2">
    <source>
        <dbReference type="PROSITE" id="PS50206"/>
    </source>
</evidence>
<dbReference type="PANTHER" id="PTHR43031:SF1">
    <property type="entry name" value="PYRIDINE NUCLEOTIDE-DISULPHIDE OXIDOREDUCTASE"/>
    <property type="match status" value="1"/>
</dbReference>
<feature type="region of interest" description="Disordered" evidence="1">
    <location>
        <begin position="106"/>
        <end position="127"/>
    </location>
</feature>
<dbReference type="AlphaFoldDB" id="A0A830DVV2"/>
<feature type="compositionally biased region" description="Acidic residues" evidence="1">
    <location>
        <begin position="108"/>
        <end position="119"/>
    </location>
</feature>
<dbReference type="PROSITE" id="PS50206">
    <property type="entry name" value="RHODANESE_3"/>
    <property type="match status" value="1"/>
</dbReference>
<dbReference type="Pfam" id="PF00581">
    <property type="entry name" value="Rhodanese"/>
    <property type="match status" value="1"/>
</dbReference>
<dbReference type="InterPro" id="IPR050229">
    <property type="entry name" value="GlpE_sulfurtransferase"/>
</dbReference>
<evidence type="ECO:0000313" key="3">
    <source>
        <dbReference type="EMBL" id="GGC54427.1"/>
    </source>
</evidence>
<gene>
    <name evidence="3" type="ORF">GCM10007209_15230</name>
</gene>
<protein>
    <recommendedName>
        <fullName evidence="2">Rhodanese domain-containing protein</fullName>
    </recommendedName>
</protein>
<dbReference type="Proteomes" id="UP000646833">
    <property type="component" value="Unassembled WGS sequence"/>
</dbReference>